<keyword evidence="3" id="KW-1185">Reference proteome</keyword>
<evidence type="ECO:0008006" key="4">
    <source>
        <dbReference type="Google" id="ProtNLM"/>
    </source>
</evidence>
<dbReference type="Proteomes" id="UP000553632">
    <property type="component" value="Unassembled WGS sequence"/>
</dbReference>
<keyword evidence="1" id="KW-0812">Transmembrane</keyword>
<organism evidence="2 3">
    <name type="scientific">Perkinsus olseni</name>
    <name type="common">Perkinsus atlanticus</name>
    <dbReference type="NCBI Taxonomy" id="32597"/>
    <lineage>
        <taxon>Eukaryota</taxon>
        <taxon>Sar</taxon>
        <taxon>Alveolata</taxon>
        <taxon>Perkinsozoa</taxon>
        <taxon>Perkinsea</taxon>
        <taxon>Perkinsida</taxon>
        <taxon>Perkinsidae</taxon>
        <taxon>Perkinsus</taxon>
    </lineage>
</organism>
<keyword evidence="1" id="KW-1133">Transmembrane helix</keyword>
<feature type="transmembrane region" description="Helical" evidence="1">
    <location>
        <begin position="21"/>
        <end position="44"/>
    </location>
</feature>
<sequence>MMVSPSAGQALRKRFSQKDSFQNILFPTSPQFCLLYFILIIMVIPSRLPPMVSRSAFNQFLMPRRSKFISLLGEIASEENLAMSRLSMDWILQFKTKSPPFRQTSVFGYTFDVNTAAAVEICKEKSATSIVLADHGVPNVPHTVFLNPCCSVAKDYIPKTQSAVEQVLEYWKKEGSKSLVLKPLKGTGGNDVMVAHNVREVEAGVMAIFSREYGLAVSPFLDIINEYRVVCTHRKPQLMYSKKRMSLVGDGVSTITELCAGKLTKQSAKGIADLLGAIENPRWVPREGEVIPLQWKHNLGLGAKAKIVDKDTELWGKVVIRENIGSEFVNQF</sequence>
<accession>A0A7J6UM33</accession>
<evidence type="ECO:0000313" key="2">
    <source>
        <dbReference type="EMBL" id="KAF4758370.1"/>
    </source>
</evidence>
<protein>
    <recommendedName>
        <fullName evidence="4">ATP-grasp domain-containing protein</fullName>
    </recommendedName>
</protein>
<proteinExistence type="predicted"/>
<name>A0A7J6UM33_PEROL</name>
<gene>
    <name evidence="2" type="ORF">FOZ63_023059</name>
</gene>
<evidence type="ECO:0000256" key="1">
    <source>
        <dbReference type="SAM" id="Phobius"/>
    </source>
</evidence>
<keyword evidence="1" id="KW-0472">Membrane</keyword>
<dbReference type="EMBL" id="JABANO010001519">
    <property type="protein sequence ID" value="KAF4758370.1"/>
    <property type="molecule type" value="Genomic_DNA"/>
</dbReference>
<dbReference type="SUPFAM" id="SSF56059">
    <property type="entry name" value="Glutathione synthetase ATP-binding domain-like"/>
    <property type="match status" value="1"/>
</dbReference>
<comment type="caution">
    <text evidence="2">The sequence shown here is derived from an EMBL/GenBank/DDBJ whole genome shotgun (WGS) entry which is preliminary data.</text>
</comment>
<reference evidence="2 3" key="1">
    <citation type="submission" date="2020-04" db="EMBL/GenBank/DDBJ databases">
        <title>Perkinsus olseni comparative genomics.</title>
        <authorList>
            <person name="Bogema D.R."/>
        </authorList>
    </citation>
    <scope>NUCLEOTIDE SEQUENCE [LARGE SCALE GENOMIC DNA]</scope>
    <source>
        <strain evidence="2 3">ATCC PRA-207</strain>
    </source>
</reference>
<dbReference type="AlphaFoldDB" id="A0A7J6UM33"/>
<evidence type="ECO:0000313" key="3">
    <source>
        <dbReference type="Proteomes" id="UP000553632"/>
    </source>
</evidence>